<organism evidence="2 3">
    <name type="scientific">Fulvitalea axinellae</name>
    <dbReference type="NCBI Taxonomy" id="1182444"/>
    <lineage>
        <taxon>Bacteria</taxon>
        <taxon>Pseudomonadati</taxon>
        <taxon>Bacteroidota</taxon>
        <taxon>Cytophagia</taxon>
        <taxon>Cytophagales</taxon>
        <taxon>Persicobacteraceae</taxon>
        <taxon>Fulvitalea</taxon>
    </lineage>
</organism>
<keyword evidence="3" id="KW-1185">Reference proteome</keyword>
<protein>
    <submittedName>
        <fullName evidence="2">Uncharacterized protein</fullName>
    </submittedName>
</protein>
<evidence type="ECO:0000256" key="1">
    <source>
        <dbReference type="SAM" id="MobiDB-lite"/>
    </source>
</evidence>
<feature type="region of interest" description="Disordered" evidence="1">
    <location>
        <begin position="172"/>
        <end position="195"/>
    </location>
</feature>
<dbReference type="AlphaFoldDB" id="A0AAU9CM16"/>
<evidence type="ECO:0000313" key="3">
    <source>
        <dbReference type="Proteomes" id="UP001348817"/>
    </source>
</evidence>
<geneLocation type="plasmid" evidence="2 3">
    <name>pFA9</name>
</geneLocation>
<dbReference type="EMBL" id="AP025323">
    <property type="protein sequence ID" value="BDD13004.1"/>
    <property type="molecule type" value="Genomic_DNA"/>
</dbReference>
<feature type="compositionally biased region" description="Basic and acidic residues" evidence="1">
    <location>
        <begin position="172"/>
        <end position="184"/>
    </location>
</feature>
<sequence>MSNTLNSLFAKTDDTKTLRNTLLGSIKEFTNGDDDYKHLLHHIFDDVERAAREDLEIFPVCHHSPSSARFMIKRLLEKQPKVIFLELCEDLQPLLEDLRQCTFPVALQAFALETEGFPKSWSPLSVVAPLTEFSAEYQAITYALETGAQIVLVDRSCDHVFQWIPQEDDELEKEKKKSQNKEKEELDSETAEEVGQDIHGSSVGIQIGQNLPGFAEFETFLLDNANVHHYSEWWEKYIEESLVGEDYETYYQLMYFIGSLYRRLRQDKKDDLETNRNRERYMWQRMKEYVRENDLDAADCIHVCGAFHSVSDVEEFGVNSAAEYTIGERSKTQWLYGLIPSSYFAIEHQFGLPSGTMSLAEANWKKSLTKEKLKSFKLGKKKKSLKLPKASATTSTASEDIAKLVDFLGKVPEDHKSDEKQLVDWCAGIVKLARKNGYLASTADSIAIYQTSILLANMRGRKHPSPFDFKEAAITCLEKDATPKKRNITQLCVILLGGDKSGKVGYLSLPPLAQNVYDQLEPLGKNLSSKTIQRALIDFKQNPELKPCSDLLWKLSYLTDNRIVHPIMGERTLGFEPLQESWDLSIGKYQRVLIELGYEGITVEYVIEKRLKHSVYSSGASAAKGLDAVEKCILFLDNHRLAEELGRRSVELISKEDSIKDAPEIFRKIRKLIHYYRNQGQKLPHWLNTFITNGYSHYCTMLPKAFVDEDVSPDKVAAMTGFVLTLETLALSLGCNRDQFVIAIKQSRPTQPTKLALLWTAELILSMKELSEIRAYFDELLSNPMRLATFPDYLKGFIMALDFTSVTVSFTIELFSKAFQRLPDSILLPWLPSLITTLQKENPDLMSKIVKEAGMLFPNTLQDLKNWQPAWEKSETATPKKAVQKQTELTAEQKQANALIHEHKDTAVAMASLLNFDLSFESATESEASSVGLSEEEKQANQLILSYSDSMDVMEKLLF</sequence>
<keyword evidence="2" id="KW-0614">Plasmid</keyword>
<feature type="compositionally biased region" description="Acidic residues" evidence="1">
    <location>
        <begin position="185"/>
        <end position="195"/>
    </location>
</feature>
<proteinExistence type="predicted"/>
<reference evidence="2 3" key="1">
    <citation type="submission" date="2021-12" db="EMBL/GenBank/DDBJ databases">
        <title>Genome sequencing of bacteria with rrn-lacking chromosome and rrn-plasmid.</title>
        <authorList>
            <person name="Anda M."/>
            <person name="Iwasaki W."/>
        </authorList>
    </citation>
    <scope>NUCLEOTIDE SEQUENCE [LARGE SCALE GENOMIC DNA]</scope>
    <source>
        <strain evidence="2 3">DSM 100852</strain>
        <plasmid evidence="2 3">pFA9</plasmid>
    </source>
</reference>
<dbReference type="InterPro" id="IPR043737">
    <property type="entry name" value="DUF5682"/>
</dbReference>
<name>A0AAU9CM16_9BACT</name>
<dbReference type="KEGG" id="fax:FUAX_54360"/>
<dbReference type="RefSeq" id="WP_338396176.1">
    <property type="nucleotide sequence ID" value="NZ_AP025323.1"/>
</dbReference>
<gene>
    <name evidence="2" type="ORF">FUAX_54360</name>
</gene>
<accession>A0AAU9CM16</accession>
<evidence type="ECO:0000313" key="2">
    <source>
        <dbReference type="EMBL" id="BDD13004.1"/>
    </source>
</evidence>
<dbReference type="Pfam" id="PF18934">
    <property type="entry name" value="DUF5682"/>
    <property type="match status" value="1"/>
</dbReference>
<dbReference type="Proteomes" id="UP001348817">
    <property type="component" value="Plasmid pFA9"/>
</dbReference>